<dbReference type="AlphaFoldDB" id="H8GHE0"/>
<dbReference type="RefSeq" id="WP_005372480.1">
    <property type="nucleotide sequence ID" value="NZ_CM001475.1"/>
</dbReference>
<keyword evidence="2" id="KW-1185">Reference proteome</keyword>
<dbReference type="InterPro" id="IPR012349">
    <property type="entry name" value="Split_barrel_FMN-bd"/>
</dbReference>
<evidence type="ECO:0008006" key="3">
    <source>
        <dbReference type="Google" id="ProtNLM"/>
    </source>
</evidence>
<dbReference type="STRING" id="686340.Metal_2366"/>
<proteinExistence type="predicted"/>
<evidence type="ECO:0000313" key="1">
    <source>
        <dbReference type="EMBL" id="EIC30092.1"/>
    </source>
</evidence>
<accession>H8GHE0</accession>
<dbReference type="Gene3D" id="2.30.110.10">
    <property type="entry name" value="Electron Transport, Fmn-binding Protein, Chain A"/>
    <property type="match status" value="1"/>
</dbReference>
<gene>
    <name evidence="1" type="ORF">Metal_2366</name>
</gene>
<protein>
    <recommendedName>
        <fullName evidence="3">Pyridoxamine 5'-phosphate oxidase putative domain-containing protein</fullName>
    </recommendedName>
</protein>
<dbReference type="Proteomes" id="UP000005090">
    <property type="component" value="Chromosome"/>
</dbReference>
<reference evidence="1 2" key="1">
    <citation type="journal article" date="2013" name="Genome Announc.">
        <title>Genome Sequence of the Obligate Gammaproteobacterial Methanotroph Methylomicrobium album Strain BG8.</title>
        <authorList>
            <person name="Kits K.D."/>
            <person name="Kalyuzhnaya M.G."/>
            <person name="Klotz M.G."/>
            <person name="Jetten M.S."/>
            <person name="Op den Camp H.J."/>
            <person name="Vuilleumier S."/>
            <person name="Bringel F."/>
            <person name="Dispirito A.A."/>
            <person name="Murrell J.C."/>
            <person name="Bruce D."/>
            <person name="Cheng J.F."/>
            <person name="Copeland A."/>
            <person name="Goodwin L."/>
            <person name="Hauser L."/>
            <person name="Lajus A."/>
            <person name="Land M.L."/>
            <person name="Lapidus A."/>
            <person name="Lucas S."/>
            <person name="Medigue C."/>
            <person name="Pitluck S."/>
            <person name="Woyke T."/>
            <person name="Zeytun A."/>
            <person name="Stein L.Y."/>
        </authorList>
    </citation>
    <scope>NUCLEOTIDE SEQUENCE [LARGE SCALE GENOMIC DNA]</scope>
    <source>
        <strain evidence="1 2">BG8</strain>
    </source>
</reference>
<dbReference type="EMBL" id="CM001475">
    <property type="protein sequence ID" value="EIC30092.1"/>
    <property type="molecule type" value="Genomic_DNA"/>
</dbReference>
<dbReference type="HOGENOM" id="CLU_139629_0_0_6"/>
<name>H8GHE0_METAL</name>
<dbReference type="SUPFAM" id="SSF50475">
    <property type="entry name" value="FMN-binding split barrel"/>
    <property type="match status" value="1"/>
</dbReference>
<sequence length="127" mass="13290">MSEMLSIDRLRAESARFGTSPYLLTQGNDGRPHAVAVSIEWQGDRILTRTGTRSVANADARPLLSLLWPPIEAGGYSLIVDGDGCVIGSGADARISVTPTRGVLHRPDTSAASAARGCGSDCIPLLS</sequence>
<dbReference type="eggNOG" id="ENOG5032UAP">
    <property type="taxonomic scope" value="Bacteria"/>
</dbReference>
<organism evidence="1 2">
    <name type="scientific">Methylomicrobium album BG8</name>
    <dbReference type="NCBI Taxonomy" id="686340"/>
    <lineage>
        <taxon>Bacteria</taxon>
        <taxon>Pseudomonadati</taxon>
        <taxon>Pseudomonadota</taxon>
        <taxon>Gammaproteobacteria</taxon>
        <taxon>Methylococcales</taxon>
        <taxon>Methylococcaceae</taxon>
        <taxon>Methylomicrobium</taxon>
    </lineage>
</organism>
<evidence type="ECO:0000313" key="2">
    <source>
        <dbReference type="Proteomes" id="UP000005090"/>
    </source>
</evidence>